<gene>
    <name evidence="1" type="ORF">ACFO3Q_13125</name>
</gene>
<keyword evidence="2" id="KW-1185">Reference proteome</keyword>
<evidence type="ECO:0000313" key="1">
    <source>
        <dbReference type="EMBL" id="MFC4729110.1"/>
    </source>
</evidence>
<name>A0ABV9NPV2_9GAMM</name>
<organism evidence="1 2">
    <name type="scientific">Coralloluteibacterium thermophilum</name>
    <dbReference type="NCBI Taxonomy" id="2707049"/>
    <lineage>
        <taxon>Bacteria</taxon>
        <taxon>Pseudomonadati</taxon>
        <taxon>Pseudomonadota</taxon>
        <taxon>Gammaproteobacteria</taxon>
        <taxon>Lysobacterales</taxon>
        <taxon>Lysobacteraceae</taxon>
        <taxon>Coralloluteibacterium</taxon>
    </lineage>
</organism>
<protein>
    <submittedName>
        <fullName evidence="1">Uncharacterized protein</fullName>
    </submittedName>
</protein>
<reference evidence="2" key="1">
    <citation type="journal article" date="2019" name="Int. J. Syst. Evol. Microbiol.">
        <title>The Global Catalogue of Microorganisms (GCM) 10K type strain sequencing project: providing services to taxonomists for standard genome sequencing and annotation.</title>
        <authorList>
            <consortium name="The Broad Institute Genomics Platform"/>
            <consortium name="The Broad Institute Genome Sequencing Center for Infectious Disease"/>
            <person name="Wu L."/>
            <person name="Ma J."/>
        </authorList>
    </citation>
    <scope>NUCLEOTIDE SEQUENCE [LARGE SCALE GENOMIC DNA]</scope>
    <source>
        <strain evidence="2">CGMCC 1.13574</strain>
    </source>
</reference>
<dbReference type="Proteomes" id="UP001595892">
    <property type="component" value="Unassembled WGS sequence"/>
</dbReference>
<sequence length="159" mass="17252">MSDTYSNERAGFRERLARMAGRTAWREPLQGHGTAGDTVPDEHALAASLAFARRHDGDIGPDIAFAMVTQSDYRRARIVSELTAALLAATGRVGERCRDYLPQVCGQAYIAVVLGREAQRPDGVSEHDWRFLVAIGEGVLLHAADSAIRRAAACYRAAA</sequence>
<accession>A0ABV9NPV2</accession>
<dbReference type="RefSeq" id="WP_377005181.1">
    <property type="nucleotide sequence ID" value="NZ_JBHSGG010000036.1"/>
</dbReference>
<dbReference type="EMBL" id="JBHSGG010000036">
    <property type="protein sequence ID" value="MFC4729110.1"/>
    <property type="molecule type" value="Genomic_DNA"/>
</dbReference>
<comment type="caution">
    <text evidence="1">The sequence shown here is derived from an EMBL/GenBank/DDBJ whole genome shotgun (WGS) entry which is preliminary data.</text>
</comment>
<evidence type="ECO:0000313" key="2">
    <source>
        <dbReference type="Proteomes" id="UP001595892"/>
    </source>
</evidence>
<proteinExistence type="predicted"/>